<feature type="transmembrane region" description="Helical" evidence="2">
    <location>
        <begin position="408"/>
        <end position="427"/>
    </location>
</feature>
<evidence type="ECO:0000313" key="3">
    <source>
        <dbReference type="EMBL" id="KAK4245419.1"/>
    </source>
</evidence>
<proteinExistence type="predicted"/>
<keyword evidence="2" id="KW-1133">Transmembrane helix</keyword>
<evidence type="ECO:0000256" key="1">
    <source>
        <dbReference type="SAM" id="MobiDB-lite"/>
    </source>
</evidence>
<accession>A0AAN7HMT3</accession>
<feature type="region of interest" description="Disordered" evidence="1">
    <location>
        <begin position="94"/>
        <end position="131"/>
    </location>
</feature>
<feature type="compositionally biased region" description="Low complexity" evidence="1">
    <location>
        <begin position="544"/>
        <end position="555"/>
    </location>
</feature>
<reference evidence="3" key="2">
    <citation type="submission" date="2023-05" db="EMBL/GenBank/DDBJ databases">
        <authorList>
            <consortium name="Lawrence Berkeley National Laboratory"/>
            <person name="Steindorff A."/>
            <person name="Hensen N."/>
            <person name="Bonometti L."/>
            <person name="Westerberg I."/>
            <person name="Brannstrom I.O."/>
            <person name="Guillou S."/>
            <person name="Cros-Aarteil S."/>
            <person name="Calhoun S."/>
            <person name="Haridas S."/>
            <person name="Kuo A."/>
            <person name="Mondo S."/>
            <person name="Pangilinan J."/>
            <person name="Riley R."/>
            <person name="Labutti K."/>
            <person name="Andreopoulos B."/>
            <person name="Lipzen A."/>
            <person name="Chen C."/>
            <person name="Yanf M."/>
            <person name="Daum C."/>
            <person name="Ng V."/>
            <person name="Clum A."/>
            <person name="Ohm R."/>
            <person name="Martin F."/>
            <person name="Silar P."/>
            <person name="Natvig D."/>
            <person name="Lalanne C."/>
            <person name="Gautier V."/>
            <person name="Ament-Velasquez S.L."/>
            <person name="Kruys A."/>
            <person name="Hutchinson M.I."/>
            <person name="Powell A.J."/>
            <person name="Barry K."/>
            <person name="Miller A.N."/>
            <person name="Grigoriev I.V."/>
            <person name="Debuchy R."/>
            <person name="Gladieux P."/>
            <person name="Thoren M.H."/>
            <person name="Johannesson H."/>
        </authorList>
    </citation>
    <scope>NUCLEOTIDE SEQUENCE</scope>
    <source>
        <strain evidence="3">CBS 359.72</strain>
    </source>
</reference>
<organism evidence="3 4">
    <name type="scientific">Corynascus novoguineensis</name>
    <dbReference type="NCBI Taxonomy" id="1126955"/>
    <lineage>
        <taxon>Eukaryota</taxon>
        <taxon>Fungi</taxon>
        <taxon>Dikarya</taxon>
        <taxon>Ascomycota</taxon>
        <taxon>Pezizomycotina</taxon>
        <taxon>Sordariomycetes</taxon>
        <taxon>Sordariomycetidae</taxon>
        <taxon>Sordariales</taxon>
        <taxon>Chaetomiaceae</taxon>
        <taxon>Corynascus</taxon>
    </lineage>
</organism>
<dbReference type="Proteomes" id="UP001303647">
    <property type="component" value="Unassembled WGS sequence"/>
</dbReference>
<feature type="region of interest" description="Disordered" evidence="1">
    <location>
        <begin position="531"/>
        <end position="562"/>
    </location>
</feature>
<keyword evidence="4" id="KW-1185">Reference proteome</keyword>
<reference evidence="3" key="1">
    <citation type="journal article" date="2023" name="Mol. Phylogenet. Evol.">
        <title>Genome-scale phylogeny and comparative genomics of the fungal order Sordariales.</title>
        <authorList>
            <person name="Hensen N."/>
            <person name="Bonometti L."/>
            <person name="Westerberg I."/>
            <person name="Brannstrom I.O."/>
            <person name="Guillou S."/>
            <person name="Cros-Aarteil S."/>
            <person name="Calhoun S."/>
            <person name="Haridas S."/>
            <person name="Kuo A."/>
            <person name="Mondo S."/>
            <person name="Pangilinan J."/>
            <person name="Riley R."/>
            <person name="LaButti K."/>
            <person name="Andreopoulos B."/>
            <person name="Lipzen A."/>
            <person name="Chen C."/>
            <person name="Yan M."/>
            <person name="Daum C."/>
            <person name="Ng V."/>
            <person name="Clum A."/>
            <person name="Steindorff A."/>
            <person name="Ohm R.A."/>
            <person name="Martin F."/>
            <person name="Silar P."/>
            <person name="Natvig D.O."/>
            <person name="Lalanne C."/>
            <person name="Gautier V."/>
            <person name="Ament-Velasquez S.L."/>
            <person name="Kruys A."/>
            <person name="Hutchinson M.I."/>
            <person name="Powell A.J."/>
            <person name="Barry K."/>
            <person name="Miller A.N."/>
            <person name="Grigoriev I.V."/>
            <person name="Debuchy R."/>
            <person name="Gladieux P."/>
            <person name="Hiltunen Thoren M."/>
            <person name="Johannesson H."/>
        </authorList>
    </citation>
    <scope>NUCLEOTIDE SEQUENCE</scope>
    <source>
        <strain evidence="3">CBS 359.72</strain>
    </source>
</reference>
<keyword evidence="2" id="KW-0472">Membrane</keyword>
<comment type="caution">
    <text evidence="3">The sequence shown here is derived from an EMBL/GenBank/DDBJ whole genome shotgun (WGS) entry which is preliminary data.</text>
</comment>
<evidence type="ECO:0000313" key="4">
    <source>
        <dbReference type="Proteomes" id="UP001303647"/>
    </source>
</evidence>
<evidence type="ECO:0000256" key="2">
    <source>
        <dbReference type="SAM" id="Phobius"/>
    </source>
</evidence>
<sequence>MSSAPRVRQFLIDNCRHKYSWAAGVSRGTASAIKWHQRDLETAFAEINGLIAGLRYQDQAEDHRAPETSAPSFSPSSRGFSCHTDMPGIPQYPSEITDENLENPPTSTGEMKRQSAATGAAPATEHQPNASHWASIRSLREETAFHHERFQQLCEELKDPTISNLLETYPDAKNIRDVGAQLVKDVLEGIRPEKLELVFAFTSFAYSISQLLFKKGRMEKSEILADINVWRNLISNTKERQAFELIAQRLWPEARDHIHFIPVIAHRYPRNAPIHGFPSPVSGNPVASSFPISPSLPINEQPDLSTAAFSTGHQDPFGSGADCNYTGNLVGLMNLSNEEFHFADFDVLSNNIFQQPLSDIGWTQPNGVHEPPDPSCTSARADGSNDGQEQPPWATLVMGETSLCDTGMFLAVLIFLQDIAGLVYVLSARGFGWRRHRICKAEENSQAAFCTTARAKFFEPRVRSLKFQTPAFSALLSLAEKLTEGGILRSIAEIRFYLVSVATAVLPPGDYFEKFESLVLEDAAFISSSTQSSRTLGKRKYSLEYDSSSSLSESEMAAKANT</sequence>
<dbReference type="AlphaFoldDB" id="A0AAN7HMT3"/>
<name>A0AAN7HMT3_9PEZI</name>
<feature type="compositionally biased region" description="Polar residues" evidence="1">
    <location>
        <begin position="69"/>
        <end position="79"/>
    </location>
</feature>
<dbReference type="EMBL" id="MU857701">
    <property type="protein sequence ID" value="KAK4245419.1"/>
    <property type="molecule type" value="Genomic_DNA"/>
</dbReference>
<keyword evidence="2" id="KW-0812">Transmembrane</keyword>
<feature type="region of interest" description="Disordered" evidence="1">
    <location>
        <begin position="60"/>
        <end position="79"/>
    </location>
</feature>
<gene>
    <name evidence="3" type="ORF">C7999DRAFT_34182</name>
</gene>
<feature type="region of interest" description="Disordered" evidence="1">
    <location>
        <begin position="362"/>
        <end position="390"/>
    </location>
</feature>
<protein>
    <submittedName>
        <fullName evidence="3">Uncharacterized protein</fullName>
    </submittedName>
</protein>